<feature type="transmembrane region" description="Helical" evidence="1">
    <location>
        <begin position="95"/>
        <end position="122"/>
    </location>
</feature>
<dbReference type="PANTHER" id="PTHR33133:SF1">
    <property type="entry name" value="EXPRESSED PROTEIN-RELATED"/>
    <property type="match status" value="1"/>
</dbReference>
<feature type="transmembrane region" description="Helical" evidence="1">
    <location>
        <begin position="15"/>
        <end position="35"/>
    </location>
</feature>
<evidence type="ECO:0000256" key="1">
    <source>
        <dbReference type="SAM" id="Phobius"/>
    </source>
</evidence>
<dbReference type="PANTHER" id="PTHR33133">
    <property type="entry name" value="OS08G0107100 PROTEIN-RELATED"/>
    <property type="match status" value="1"/>
</dbReference>
<keyword evidence="1" id="KW-1133">Transmembrane helix</keyword>
<feature type="transmembrane region" description="Helical" evidence="1">
    <location>
        <begin position="143"/>
        <end position="166"/>
    </location>
</feature>
<organism evidence="2 3">
    <name type="scientific">Streptacidiphilus cavernicola</name>
    <dbReference type="NCBI Taxonomy" id="3342716"/>
    <lineage>
        <taxon>Bacteria</taxon>
        <taxon>Bacillati</taxon>
        <taxon>Actinomycetota</taxon>
        <taxon>Actinomycetes</taxon>
        <taxon>Kitasatosporales</taxon>
        <taxon>Streptomycetaceae</taxon>
        <taxon>Streptacidiphilus</taxon>
    </lineage>
</organism>
<evidence type="ECO:0008006" key="4">
    <source>
        <dbReference type="Google" id="ProtNLM"/>
    </source>
</evidence>
<evidence type="ECO:0000313" key="3">
    <source>
        <dbReference type="Proteomes" id="UP001592528"/>
    </source>
</evidence>
<gene>
    <name evidence="2" type="ORF">ACEZDJ_40035</name>
</gene>
<feature type="transmembrane region" description="Helical" evidence="1">
    <location>
        <begin position="186"/>
        <end position="211"/>
    </location>
</feature>
<dbReference type="Proteomes" id="UP001592528">
    <property type="component" value="Unassembled WGS sequence"/>
</dbReference>
<name>A0ABV6V183_9ACTN</name>
<feature type="transmembrane region" description="Helical" evidence="1">
    <location>
        <begin position="231"/>
        <end position="256"/>
    </location>
</feature>
<reference evidence="2 3" key="1">
    <citation type="submission" date="2024-09" db="EMBL/GenBank/DDBJ databases">
        <authorList>
            <person name="Lee S.D."/>
        </authorList>
    </citation>
    <scope>NUCLEOTIDE SEQUENCE [LARGE SCALE GENOMIC DNA]</scope>
    <source>
        <strain evidence="2 3">N1-5</strain>
    </source>
</reference>
<sequence length="327" mass="33019">MHGWVWSGSWIPKPGIVPLRPLGLGEILSGAIALLTRYWRTVLTVSAAVAALSQLMVALVTAFVPIPSDNIDLTLSSTGDPSADLHRALVNLADIAPLGAATGAIGLFAGTLATAGLATVASKAVMGKPASAAEAWRAVGSRLPSLIGLALVTTCATFGTLAASAAPCLIANAAHSSDATVSASALLLLPGSAVALWLTISMGLAAPALVLERQGIRAALSRSFRLVRGAWWRVFGVTLIVAILTGIVSGLIALPFTEADLIANGNGSDGTAVSSLLLGAIGGFIAGAVTLPISAGSSALLYIDQRIRREALDLELAAAVGIPNYGH</sequence>
<keyword evidence="1" id="KW-0472">Membrane</keyword>
<feature type="transmembrane region" description="Helical" evidence="1">
    <location>
        <begin position="42"/>
        <end position="66"/>
    </location>
</feature>
<feature type="transmembrane region" description="Helical" evidence="1">
    <location>
        <begin position="276"/>
        <end position="303"/>
    </location>
</feature>
<protein>
    <recommendedName>
        <fullName evidence="4">Glycerophosphoryl diester phosphodiesterase membrane domain-containing protein</fullName>
    </recommendedName>
</protein>
<comment type="caution">
    <text evidence="2">The sequence shown here is derived from an EMBL/GenBank/DDBJ whole genome shotgun (WGS) entry which is preliminary data.</text>
</comment>
<dbReference type="RefSeq" id="WP_051726121.1">
    <property type="nucleotide sequence ID" value="NZ_JBHEZZ010000047.1"/>
</dbReference>
<keyword evidence="1" id="KW-0812">Transmembrane</keyword>
<proteinExistence type="predicted"/>
<evidence type="ECO:0000313" key="2">
    <source>
        <dbReference type="EMBL" id="MFC1407487.1"/>
    </source>
</evidence>
<dbReference type="EMBL" id="JBHEZZ010000047">
    <property type="protein sequence ID" value="MFC1407487.1"/>
    <property type="molecule type" value="Genomic_DNA"/>
</dbReference>
<keyword evidence="3" id="KW-1185">Reference proteome</keyword>
<accession>A0ABV6V183</accession>